<evidence type="ECO:0000256" key="4">
    <source>
        <dbReference type="SAM" id="Phobius"/>
    </source>
</evidence>
<reference evidence="7" key="1">
    <citation type="submission" date="2017-09" db="EMBL/GenBank/DDBJ databases">
        <title>Depth-based differentiation of microbial function through sediment-hosted aquifers and enrichment of novel symbionts in the deep terrestrial subsurface.</title>
        <authorList>
            <person name="Probst A.J."/>
            <person name="Ladd B."/>
            <person name="Jarett J.K."/>
            <person name="Geller-Mcgrath D.E."/>
            <person name="Sieber C.M.K."/>
            <person name="Emerson J.B."/>
            <person name="Anantharaman K."/>
            <person name="Thomas B.C."/>
            <person name="Malmstrom R."/>
            <person name="Stieglmeier M."/>
            <person name="Klingl A."/>
            <person name="Woyke T."/>
            <person name="Ryan C.M."/>
            <person name="Banfield J.F."/>
        </authorList>
    </citation>
    <scope>NUCLEOTIDE SEQUENCE [LARGE SCALE GENOMIC DNA]</scope>
</reference>
<feature type="transmembrane region" description="Helical" evidence="4">
    <location>
        <begin position="237"/>
        <end position="258"/>
    </location>
</feature>
<dbReference type="PANTHER" id="PTHR43179:SF12">
    <property type="entry name" value="GALACTOFURANOSYLTRANSFERASE GLFT2"/>
    <property type="match status" value="1"/>
</dbReference>
<keyword evidence="3" id="KW-0808">Transferase</keyword>
<sequence length="349" mass="40649">MQKVGVIIVNFTGYAERFLADCIASLRAQERPDFLWQLYIIDNCSTESSRAYLQQNAPEAVVIPRPDGNYSAANAAGIERAVKDDCRYFVVANMDVIFAPDWLLELVKAIEPEDVGIAQSKILLPGKNKINSAGNITHFLGFGFTRGYGEVDGGQYDAIGEINGYASGCSLIIKKEVIEKIGNYDSKYYMYHDDLELGWRARLAGYKIAFAPRSIVYHKYEFSRSVKMLYYMERNRYLAIFSFYKLPTLFLILPPLIIMDLGMLFYSILNGWFLVKLKVYWYFLQPRTWRHIFAVRRRIKKFRVMPDKNITRRLAGKVEYQEIMNPVLRYVVNPFFNLYWRIIRGIIIW</sequence>
<gene>
    <name evidence="6" type="ORF">COU00_01950</name>
</gene>
<evidence type="ECO:0000256" key="1">
    <source>
        <dbReference type="ARBA" id="ARBA00006739"/>
    </source>
</evidence>
<dbReference type="Gene3D" id="3.90.550.10">
    <property type="entry name" value="Spore Coat Polysaccharide Biosynthesis Protein SpsA, Chain A"/>
    <property type="match status" value="1"/>
</dbReference>
<organism evidence="6 7">
    <name type="scientific">Candidatus Falkowbacteria bacterium CG10_big_fil_rev_8_21_14_0_10_43_11</name>
    <dbReference type="NCBI Taxonomy" id="1974568"/>
    <lineage>
        <taxon>Bacteria</taxon>
        <taxon>Candidatus Falkowiibacteriota</taxon>
    </lineage>
</organism>
<dbReference type="SUPFAM" id="SSF53448">
    <property type="entry name" value="Nucleotide-diphospho-sugar transferases"/>
    <property type="match status" value="1"/>
</dbReference>
<dbReference type="Proteomes" id="UP000229335">
    <property type="component" value="Unassembled WGS sequence"/>
</dbReference>
<evidence type="ECO:0000313" key="7">
    <source>
        <dbReference type="Proteomes" id="UP000229335"/>
    </source>
</evidence>
<accession>A0A2M6WM97</accession>
<feature type="domain" description="Glycosyltransferase 2-like" evidence="5">
    <location>
        <begin position="6"/>
        <end position="146"/>
    </location>
</feature>
<keyword evidence="4" id="KW-1133">Transmembrane helix</keyword>
<dbReference type="InterPro" id="IPR001173">
    <property type="entry name" value="Glyco_trans_2-like"/>
</dbReference>
<dbReference type="Pfam" id="PF00535">
    <property type="entry name" value="Glycos_transf_2"/>
    <property type="match status" value="1"/>
</dbReference>
<dbReference type="GO" id="GO:0016757">
    <property type="term" value="F:glycosyltransferase activity"/>
    <property type="evidence" value="ECO:0007669"/>
    <property type="project" value="UniProtKB-KW"/>
</dbReference>
<name>A0A2M6WM97_9BACT</name>
<dbReference type="EMBL" id="PFAS01000030">
    <property type="protein sequence ID" value="PIT93899.1"/>
    <property type="molecule type" value="Genomic_DNA"/>
</dbReference>
<proteinExistence type="inferred from homology"/>
<feature type="transmembrane region" description="Helical" evidence="4">
    <location>
        <begin position="264"/>
        <end position="283"/>
    </location>
</feature>
<comment type="similarity">
    <text evidence="1">Belongs to the glycosyltransferase 2 family.</text>
</comment>
<protein>
    <recommendedName>
        <fullName evidence="5">Glycosyltransferase 2-like domain-containing protein</fullName>
    </recommendedName>
</protein>
<keyword evidence="4" id="KW-0472">Membrane</keyword>
<dbReference type="CDD" id="cd04186">
    <property type="entry name" value="GT_2_like_c"/>
    <property type="match status" value="1"/>
</dbReference>
<dbReference type="InterPro" id="IPR029044">
    <property type="entry name" value="Nucleotide-diphossugar_trans"/>
</dbReference>
<dbReference type="PANTHER" id="PTHR43179">
    <property type="entry name" value="RHAMNOSYLTRANSFERASE WBBL"/>
    <property type="match status" value="1"/>
</dbReference>
<evidence type="ECO:0000256" key="2">
    <source>
        <dbReference type="ARBA" id="ARBA00022676"/>
    </source>
</evidence>
<evidence type="ECO:0000259" key="5">
    <source>
        <dbReference type="Pfam" id="PF00535"/>
    </source>
</evidence>
<comment type="caution">
    <text evidence="6">The sequence shown here is derived from an EMBL/GenBank/DDBJ whole genome shotgun (WGS) entry which is preliminary data.</text>
</comment>
<dbReference type="AlphaFoldDB" id="A0A2M6WM97"/>
<evidence type="ECO:0000313" key="6">
    <source>
        <dbReference type="EMBL" id="PIT93899.1"/>
    </source>
</evidence>
<keyword evidence="2" id="KW-0328">Glycosyltransferase</keyword>
<evidence type="ECO:0000256" key="3">
    <source>
        <dbReference type="ARBA" id="ARBA00022679"/>
    </source>
</evidence>
<keyword evidence="4" id="KW-0812">Transmembrane</keyword>